<dbReference type="InterPro" id="IPR000182">
    <property type="entry name" value="GNAT_dom"/>
</dbReference>
<organism evidence="4 5">
    <name type="scientific">Spirosoma terrae</name>
    <dbReference type="NCBI Taxonomy" id="1968276"/>
    <lineage>
        <taxon>Bacteria</taxon>
        <taxon>Pseudomonadati</taxon>
        <taxon>Bacteroidota</taxon>
        <taxon>Cytophagia</taxon>
        <taxon>Cytophagales</taxon>
        <taxon>Cytophagaceae</taxon>
        <taxon>Spirosoma</taxon>
    </lineage>
</organism>
<feature type="domain" description="N-acetyltransferase" evidence="3">
    <location>
        <begin position="146"/>
        <end position="304"/>
    </location>
</feature>
<keyword evidence="1" id="KW-0808">Transferase</keyword>
<dbReference type="InterPro" id="IPR050769">
    <property type="entry name" value="NAT_camello-type"/>
</dbReference>
<dbReference type="PROSITE" id="PS50995">
    <property type="entry name" value="HTH_MARR_2"/>
    <property type="match status" value="1"/>
</dbReference>
<dbReference type="Gene3D" id="1.10.10.10">
    <property type="entry name" value="Winged helix-like DNA-binding domain superfamily/Winged helix DNA-binding domain"/>
    <property type="match status" value="1"/>
</dbReference>
<name>A0A6L9L3T1_9BACT</name>
<dbReference type="GO" id="GO:0003700">
    <property type="term" value="F:DNA-binding transcription factor activity"/>
    <property type="evidence" value="ECO:0007669"/>
    <property type="project" value="InterPro"/>
</dbReference>
<dbReference type="RefSeq" id="WP_163941523.1">
    <property type="nucleotide sequence ID" value="NZ_JAAFZH010000001.1"/>
</dbReference>
<dbReference type="InterPro" id="IPR016181">
    <property type="entry name" value="Acyl_CoA_acyltransferase"/>
</dbReference>
<comment type="caution">
    <text evidence="4">The sequence shown here is derived from an EMBL/GenBank/DDBJ whole genome shotgun (WGS) entry which is preliminary data.</text>
</comment>
<gene>
    <name evidence="4" type="ORF">GK108_01135</name>
</gene>
<dbReference type="PANTHER" id="PTHR13947:SF37">
    <property type="entry name" value="LD18367P"/>
    <property type="match status" value="1"/>
</dbReference>
<dbReference type="SUPFAM" id="SSF55729">
    <property type="entry name" value="Acyl-CoA N-acyltransferases (Nat)"/>
    <property type="match status" value="1"/>
</dbReference>
<evidence type="ECO:0000259" key="2">
    <source>
        <dbReference type="PROSITE" id="PS50995"/>
    </source>
</evidence>
<dbReference type="Pfam" id="PF01047">
    <property type="entry name" value="MarR"/>
    <property type="match status" value="1"/>
</dbReference>
<dbReference type="Pfam" id="PF00583">
    <property type="entry name" value="Acetyltransf_1"/>
    <property type="match status" value="1"/>
</dbReference>
<evidence type="ECO:0000313" key="4">
    <source>
        <dbReference type="EMBL" id="NDU93463.1"/>
    </source>
</evidence>
<dbReference type="PROSITE" id="PS51186">
    <property type="entry name" value="GNAT"/>
    <property type="match status" value="1"/>
</dbReference>
<proteinExistence type="predicted"/>
<evidence type="ECO:0000313" key="5">
    <source>
        <dbReference type="Proteomes" id="UP000474175"/>
    </source>
</evidence>
<evidence type="ECO:0000259" key="3">
    <source>
        <dbReference type="PROSITE" id="PS51186"/>
    </source>
</evidence>
<sequence>MISVAEVRAFNRYYTNVMSVVEQHVLKNNLSQAEARVLFELANYPISTQTDLIDRLHIDAGYLSRIIRRFEREGLITRNRSTLDARISNLALTPLGQDLFQTLNQAYEQELAALTKHLSNQQYGELASSMQTIQNLLTNHCSKPSITIRHDLRPGDLGLVTRYHGLWYAPEFGYDMSFEGYVAETVCEFAENYSPKRDRLWIAEVDGQFVGCIAIVGRLSSVGQLRWFLLDKSFRGQGVGKQLVDLALAFGREQNYKSLYLLTTTDQATAHYVYKRAGFELTDEHEPVQMWGQTIQEQRYELIL</sequence>
<dbReference type="PANTHER" id="PTHR13947">
    <property type="entry name" value="GNAT FAMILY N-ACETYLTRANSFERASE"/>
    <property type="match status" value="1"/>
</dbReference>
<dbReference type="GO" id="GO:0008080">
    <property type="term" value="F:N-acetyltransferase activity"/>
    <property type="evidence" value="ECO:0007669"/>
    <property type="project" value="InterPro"/>
</dbReference>
<dbReference type="EMBL" id="JAAFZH010000001">
    <property type="protein sequence ID" value="NDU93463.1"/>
    <property type="molecule type" value="Genomic_DNA"/>
</dbReference>
<keyword evidence="5" id="KW-1185">Reference proteome</keyword>
<dbReference type="Proteomes" id="UP000474175">
    <property type="component" value="Unassembled WGS sequence"/>
</dbReference>
<dbReference type="Gene3D" id="3.40.630.30">
    <property type="match status" value="1"/>
</dbReference>
<dbReference type="InterPro" id="IPR000835">
    <property type="entry name" value="HTH_MarR-typ"/>
</dbReference>
<feature type="domain" description="HTH marR-type" evidence="2">
    <location>
        <begin position="1"/>
        <end position="138"/>
    </location>
</feature>
<dbReference type="CDD" id="cd04301">
    <property type="entry name" value="NAT_SF"/>
    <property type="match status" value="1"/>
</dbReference>
<dbReference type="AlphaFoldDB" id="A0A6L9L3T1"/>
<dbReference type="InterPro" id="IPR036390">
    <property type="entry name" value="WH_DNA-bd_sf"/>
</dbReference>
<accession>A0A6L9L3T1</accession>
<dbReference type="InterPro" id="IPR036388">
    <property type="entry name" value="WH-like_DNA-bd_sf"/>
</dbReference>
<dbReference type="SUPFAM" id="SSF46785">
    <property type="entry name" value="Winged helix' DNA-binding domain"/>
    <property type="match status" value="1"/>
</dbReference>
<dbReference type="SMART" id="SM00347">
    <property type="entry name" value="HTH_MARR"/>
    <property type="match status" value="1"/>
</dbReference>
<evidence type="ECO:0000256" key="1">
    <source>
        <dbReference type="ARBA" id="ARBA00022679"/>
    </source>
</evidence>
<reference evidence="4 5" key="1">
    <citation type="submission" date="2020-02" db="EMBL/GenBank/DDBJ databases">
        <title>Draft genome sequence of two Spirosoma agri KCTC 52727 and Spirosoma terrae KCTC 52035.</title>
        <authorList>
            <person name="Rojas J."/>
            <person name="Ambika Manirajan B."/>
            <person name="Suarez C."/>
            <person name="Ratering S."/>
            <person name="Schnell S."/>
        </authorList>
    </citation>
    <scope>NUCLEOTIDE SEQUENCE [LARGE SCALE GENOMIC DNA]</scope>
    <source>
        <strain evidence="4 5">KCTC 52035</strain>
    </source>
</reference>
<protein>
    <submittedName>
        <fullName evidence="4">MarR family transcriptional regulator</fullName>
    </submittedName>
</protein>